<dbReference type="Gene3D" id="3.30.450.20">
    <property type="entry name" value="PAS domain"/>
    <property type="match status" value="1"/>
</dbReference>
<dbReference type="SUPFAM" id="SSF52172">
    <property type="entry name" value="CheY-like"/>
    <property type="match status" value="1"/>
</dbReference>
<dbReference type="InterPro" id="IPR011006">
    <property type="entry name" value="CheY-like_superfamily"/>
</dbReference>
<dbReference type="InterPro" id="IPR035965">
    <property type="entry name" value="PAS-like_dom_sf"/>
</dbReference>
<evidence type="ECO:0000313" key="5">
    <source>
        <dbReference type="EMBL" id="CEG55524.1"/>
    </source>
</evidence>
<dbReference type="EMBL" id="LN614827">
    <property type="protein sequence ID" value="CEG55524.1"/>
    <property type="molecule type" value="Genomic_DNA"/>
</dbReference>
<evidence type="ECO:0000313" key="6">
    <source>
        <dbReference type="Proteomes" id="UP000032430"/>
    </source>
</evidence>
<dbReference type="Gene3D" id="3.40.50.2300">
    <property type="match status" value="1"/>
</dbReference>
<keyword evidence="5" id="KW-0418">Kinase</keyword>
<dbReference type="PROSITE" id="PS50110">
    <property type="entry name" value="RESPONSE_REGULATORY"/>
    <property type="match status" value="1"/>
</dbReference>
<dbReference type="GO" id="GO:0000160">
    <property type="term" value="P:phosphorelay signal transduction system"/>
    <property type="evidence" value="ECO:0007669"/>
    <property type="project" value="InterPro"/>
</dbReference>
<dbReference type="InterPro" id="IPR000700">
    <property type="entry name" value="PAS-assoc_C"/>
</dbReference>
<dbReference type="GO" id="GO:0016301">
    <property type="term" value="F:kinase activity"/>
    <property type="evidence" value="ECO:0007669"/>
    <property type="project" value="UniProtKB-KW"/>
</dbReference>
<organism evidence="5 6">
    <name type="scientific">Legionella fallonii LLAP-10</name>
    <dbReference type="NCBI Taxonomy" id="1212491"/>
    <lineage>
        <taxon>Bacteria</taxon>
        <taxon>Pseudomonadati</taxon>
        <taxon>Pseudomonadota</taxon>
        <taxon>Gammaproteobacteria</taxon>
        <taxon>Legionellales</taxon>
        <taxon>Legionellaceae</taxon>
        <taxon>Legionella</taxon>
    </lineage>
</organism>
<proteinExistence type="predicted"/>
<dbReference type="PANTHER" id="PTHR43719">
    <property type="entry name" value="TWO-COMPONENT HISTIDINE KINASE"/>
    <property type="match status" value="1"/>
</dbReference>
<evidence type="ECO:0000256" key="2">
    <source>
        <dbReference type="PROSITE-ProRule" id="PRU00169"/>
    </source>
</evidence>
<evidence type="ECO:0000256" key="1">
    <source>
        <dbReference type="ARBA" id="ARBA00022553"/>
    </source>
</evidence>
<dbReference type="AlphaFoldDB" id="A0A098G0N1"/>
<dbReference type="Pfam" id="PF00989">
    <property type="entry name" value="PAS"/>
    <property type="match status" value="1"/>
</dbReference>
<feature type="modified residue" description="4-aspartylphosphate" evidence="2">
    <location>
        <position position="232"/>
    </location>
</feature>
<name>A0A098G0N1_9GAMM</name>
<protein>
    <submittedName>
        <fullName evidence="5">Putative Sensory box sensor histidine kinase/response regulator</fullName>
    </submittedName>
</protein>
<dbReference type="HOGENOM" id="CLU_926856_0_0_6"/>
<keyword evidence="6" id="KW-1185">Reference proteome</keyword>
<keyword evidence="5" id="KW-0808">Transferase</keyword>
<dbReference type="CDD" id="cd17546">
    <property type="entry name" value="REC_hyHK_CKI1_RcsC-like"/>
    <property type="match status" value="1"/>
</dbReference>
<dbReference type="KEGG" id="lfa:LFA_0038"/>
<dbReference type="InterPro" id="IPR001789">
    <property type="entry name" value="Sig_transdc_resp-reg_receiver"/>
</dbReference>
<accession>A0A098G0N1</accession>
<dbReference type="PROSITE" id="PS50113">
    <property type="entry name" value="PAC"/>
    <property type="match status" value="1"/>
</dbReference>
<dbReference type="Proteomes" id="UP000032430">
    <property type="component" value="Chromosome I"/>
</dbReference>
<feature type="domain" description="PAC" evidence="4">
    <location>
        <begin position="111"/>
        <end position="163"/>
    </location>
</feature>
<dbReference type="PANTHER" id="PTHR43719:SF27">
    <property type="entry name" value="AEROBIC RESPIRATION CONTROL SENSOR PROTEIN ARCB"/>
    <property type="match status" value="1"/>
</dbReference>
<dbReference type="InterPro" id="IPR050956">
    <property type="entry name" value="2C_system_His_kinase"/>
</dbReference>
<sequence>MYYNFDESETWRLSMSVKREKRYPGDSDVIHQHYMDIINALADIVYWVDVNCNLIGCNNNFVNLLGIQELRDFKGTPYQQMDKCAHWQEQRIETFRLDDMKVIFSGEARTNVEEQPIIDEKGKTLYFKSNRVPMFDEGRNVIGMVVVLTDIGAIKKLEERLKPEPQQERQFHDNLVKNGRLPTILMIEDNIIAQNVEKALLTGLNCHVDIADTGDKALKLFDPGKYDLVLMDIGLEDTSGYVVAKQLRSMEKDTDHHVPIIALTGYEADVVKYDCEQYFMEGAITKPLTSTQAEQIIKHYVYHQDVSVDGLKRV</sequence>
<dbReference type="SUPFAM" id="SSF55785">
    <property type="entry name" value="PYP-like sensor domain (PAS domain)"/>
    <property type="match status" value="1"/>
</dbReference>
<dbReference type="InterPro" id="IPR013767">
    <property type="entry name" value="PAS_fold"/>
</dbReference>
<dbReference type="SMART" id="SM00448">
    <property type="entry name" value="REC"/>
    <property type="match status" value="1"/>
</dbReference>
<reference evidence="6" key="1">
    <citation type="submission" date="2014-09" db="EMBL/GenBank/DDBJ databases">
        <authorList>
            <person name="Gomez-Valero L."/>
        </authorList>
    </citation>
    <scope>NUCLEOTIDE SEQUENCE [LARGE SCALE GENOMIC DNA]</scope>
    <source>
        <strain evidence="6">ATCC700992</strain>
    </source>
</reference>
<keyword evidence="1 2" id="KW-0597">Phosphoprotein</keyword>
<evidence type="ECO:0000259" key="3">
    <source>
        <dbReference type="PROSITE" id="PS50110"/>
    </source>
</evidence>
<evidence type="ECO:0000259" key="4">
    <source>
        <dbReference type="PROSITE" id="PS50113"/>
    </source>
</evidence>
<gene>
    <name evidence="5" type="ORF">LFA_0038</name>
</gene>
<dbReference type="STRING" id="1212491.LFA_0038"/>
<dbReference type="Pfam" id="PF00072">
    <property type="entry name" value="Response_reg"/>
    <property type="match status" value="1"/>
</dbReference>
<feature type="domain" description="Response regulatory" evidence="3">
    <location>
        <begin position="183"/>
        <end position="301"/>
    </location>
</feature>
<dbReference type="GO" id="GO:0006355">
    <property type="term" value="P:regulation of DNA-templated transcription"/>
    <property type="evidence" value="ECO:0007669"/>
    <property type="project" value="InterPro"/>
</dbReference>